<dbReference type="Pfam" id="PF01613">
    <property type="entry name" value="Flavin_Reduct"/>
    <property type="match status" value="1"/>
</dbReference>
<comment type="similarity">
    <text evidence="3">Belongs to the flavoredoxin family.</text>
</comment>
<reference evidence="5 6" key="1">
    <citation type="journal article" date="2014" name="BMC Genomics">
        <title>Comparison of environmental and isolate Sulfobacillus genomes reveals diverse carbon, sulfur, nitrogen, and hydrogen metabolisms.</title>
        <authorList>
            <person name="Justice N.B."/>
            <person name="Norman A."/>
            <person name="Brown C.T."/>
            <person name="Singh A."/>
            <person name="Thomas B.C."/>
            <person name="Banfield J.F."/>
        </authorList>
    </citation>
    <scope>NUCLEOTIDE SEQUENCE [LARGE SCALE GENOMIC DNA]</scope>
    <source>
        <strain evidence="5">AMDSBA1</strain>
    </source>
</reference>
<dbReference type="GO" id="GO:0010181">
    <property type="term" value="F:FMN binding"/>
    <property type="evidence" value="ECO:0007669"/>
    <property type="project" value="InterPro"/>
</dbReference>
<evidence type="ECO:0000313" key="5">
    <source>
        <dbReference type="EMBL" id="PSR24885.1"/>
    </source>
</evidence>
<dbReference type="PANTHER" id="PTHR43567:SF1">
    <property type="entry name" value="FLAVOREDOXIN"/>
    <property type="match status" value="1"/>
</dbReference>
<proteinExistence type="inferred from homology"/>
<evidence type="ECO:0000256" key="2">
    <source>
        <dbReference type="ARBA" id="ARBA00022630"/>
    </source>
</evidence>
<keyword evidence="2" id="KW-0285">Flavoprotein</keyword>
<dbReference type="InterPro" id="IPR052174">
    <property type="entry name" value="Flavoredoxin"/>
</dbReference>
<dbReference type="GO" id="GO:0016646">
    <property type="term" value="F:oxidoreductase activity, acting on the CH-NH group of donors, NAD or NADP as acceptor"/>
    <property type="evidence" value="ECO:0007669"/>
    <property type="project" value="UniProtKB-ARBA"/>
</dbReference>
<dbReference type="PANTHER" id="PTHR43567">
    <property type="entry name" value="FLAVOREDOXIN-RELATED-RELATED"/>
    <property type="match status" value="1"/>
</dbReference>
<comment type="cofactor">
    <cofactor evidence="1">
        <name>FMN</name>
        <dbReference type="ChEBI" id="CHEBI:58210"/>
    </cofactor>
</comment>
<evidence type="ECO:0000313" key="6">
    <source>
        <dbReference type="Proteomes" id="UP000242699"/>
    </source>
</evidence>
<sequence>MTQRIDELTTTRIVYPKILYFGTPVVLLTTLNVDGSSNITPMSSAWALGDRIILGLGEGGHGFANIRRLGECVVNVPSPELWQKIEALAPLTGANPVPDHKRGIFRHEKDKFAVSGLTAIRSHQVLPSRIDECPLQIEAKVVDIRLAGERTRFGVIEVEAVTVHAHEAIVLDDSHINTSAWSPLIYNFRHYFGLSKDLGKTFRAEV</sequence>
<dbReference type="EMBL" id="PXYT01000065">
    <property type="protein sequence ID" value="PSR24885.1"/>
    <property type="molecule type" value="Genomic_DNA"/>
</dbReference>
<protein>
    <recommendedName>
        <fullName evidence="4">Flavin reductase like domain-containing protein</fullName>
    </recommendedName>
</protein>
<comment type="caution">
    <text evidence="5">The sequence shown here is derived from an EMBL/GenBank/DDBJ whole genome shotgun (WGS) entry which is preliminary data.</text>
</comment>
<organism evidence="5 6">
    <name type="scientific">Sulfobacillus benefaciens</name>
    <dbReference type="NCBI Taxonomy" id="453960"/>
    <lineage>
        <taxon>Bacteria</taxon>
        <taxon>Bacillati</taxon>
        <taxon>Bacillota</taxon>
        <taxon>Clostridia</taxon>
        <taxon>Eubacteriales</taxon>
        <taxon>Clostridiales Family XVII. Incertae Sedis</taxon>
        <taxon>Sulfobacillus</taxon>
    </lineage>
</organism>
<dbReference type="Gene3D" id="2.30.110.10">
    <property type="entry name" value="Electron Transport, Fmn-binding Protein, Chain A"/>
    <property type="match status" value="1"/>
</dbReference>
<feature type="domain" description="Flavin reductase like" evidence="4">
    <location>
        <begin position="21"/>
        <end position="194"/>
    </location>
</feature>
<dbReference type="SUPFAM" id="SSF50475">
    <property type="entry name" value="FMN-binding split barrel"/>
    <property type="match status" value="1"/>
</dbReference>
<dbReference type="InterPro" id="IPR002563">
    <property type="entry name" value="Flavin_Rdtase-like_dom"/>
</dbReference>
<evidence type="ECO:0000256" key="1">
    <source>
        <dbReference type="ARBA" id="ARBA00001917"/>
    </source>
</evidence>
<dbReference type="InterPro" id="IPR012349">
    <property type="entry name" value="Split_barrel_FMN-bd"/>
</dbReference>
<accession>A0A2T2WRL7</accession>
<dbReference type="AlphaFoldDB" id="A0A2T2WRL7"/>
<evidence type="ECO:0000259" key="4">
    <source>
        <dbReference type="Pfam" id="PF01613"/>
    </source>
</evidence>
<name>A0A2T2WRL7_9FIRM</name>
<dbReference type="Proteomes" id="UP000242699">
    <property type="component" value="Unassembled WGS sequence"/>
</dbReference>
<gene>
    <name evidence="5" type="ORF">C7B43_17985</name>
</gene>
<evidence type="ECO:0000256" key="3">
    <source>
        <dbReference type="ARBA" id="ARBA00038054"/>
    </source>
</evidence>